<dbReference type="EMBL" id="GL732562">
    <property type="protein sequence ID" value="EFX77531.1"/>
    <property type="molecule type" value="Genomic_DNA"/>
</dbReference>
<accession>E9GSS2</accession>
<evidence type="ECO:0000256" key="3">
    <source>
        <dbReference type="ARBA" id="ARBA00023216"/>
    </source>
</evidence>
<comment type="similarity">
    <text evidence="1 4">Belongs to the annexin family.</text>
</comment>
<proteinExistence type="inferred from homology"/>
<dbReference type="GO" id="GO:0005509">
    <property type="term" value="F:calcium ion binding"/>
    <property type="evidence" value="ECO:0007669"/>
    <property type="project" value="InterPro"/>
</dbReference>
<organism evidence="6 7">
    <name type="scientific">Daphnia pulex</name>
    <name type="common">Water flea</name>
    <dbReference type="NCBI Taxonomy" id="6669"/>
    <lineage>
        <taxon>Eukaryota</taxon>
        <taxon>Metazoa</taxon>
        <taxon>Ecdysozoa</taxon>
        <taxon>Arthropoda</taxon>
        <taxon>Crustacea</taxon>
        <taxon>Branchiopoda</taxon>
        <taxon>Diplostraca</taxon>
        <taxon>Cladocera</taxon>
        <taxon>Anomopoda</taxon>
        <taxon>Daphniidae</taxon>
        <taxon>Daphnia</taxon>
    </lineage>
</organism>
<name>E9GSS2_DAPPU</name>
<dbReference type="InParanoid" id="E9GSS2"/>
<dbReference type="Gene3D" id="1.10.220.10">
    <property type="entry name" value="Annexin"/>
    <property type="match status" value="4"/>
</dbReference>
<dbReference type="PANTHER" id="PTHR10502">
    <property type="entry name" value="ANNEXIN"/>
    <property type="match status" value="1"/>
</dbReference>
<dbReference type="GO" id="GO:0005544">
    <property type="term" value="F:calcium-dependent phospholipid binding"/>
    <property type="evidence" value="ECO:0000318"/>
    <property type="project" value="GO_Central"/>
</dbReference>
<dbReference type="KEGG" id="dpx:DAPPUDRAFT_305807"/>
<dbReference type="GO" id="GO:0005886">
    <property type="term" value="C:plasma membrane"/>
    <property type="evidence" value="ECO:0000318"/>
    <property type="project" value="GO_Central"/>
</dbReference>
<keyword evidence="3 4" id="KW-0041">Annexin</keyword>
<keyword evidence="7" id="KW-1185">Reference proteome</keyword>
<evidence type="ECO:0000313" key="6">
    <source>
        <dbReference type="EMBL" id="EFX77531.1"/>
    </source>
</evidence>
<dbReference type="PhylomeDB" id="E9GSS2"/>
<gene>
    <name evidence="6" type="ORF">DAPPUDRAFT_305807</name>
</gene>
<dbReference type="InterPro" id="IPR001464">
    <property type="entry name" value="Annexin"/>
</dbReference>
<dbReference type="SMART" id="SM00335">
    <property type="entry name" value="ANX"/>
    <property type="match status" value="4"/>
</dbReference>
<keyword evidence="4" id="KW-0106">Calcium</keyword>
<evidence type="ECO:0000256" key="1">
    <source>
        <dbReference type="ARBA" id="ARBA00007831"/>
    </source>
</evidence>
<dbReference type="PROSITE" id="PS00223">
    <property type="entry name" value="ANNEXIN_1"/>
    <property type="match status" value="1"/>
</dbReference>
<dbReference type="GO" id="GO:0001786">
    <property type="term" value="F:phosphatidylserine binding"/>
    <property type="evidence" value="ECO:0000318"/>
    <property type="project" value="GO_Central"/>
</dbReference>
<dbReference type="PROSITE" id="PS51897">
    <property type="entry name" value="ANNEXIN_2"/>
    <property type="match status" value="4"/>
</dbReference>
<feature type="signal peptide" evidence="5">
    <location>
        <begin position="1"/>
        <end position="18"/>
    </location>
</feature>
<dbReference type="GO" id="GO:0012506">
    <property type="term" value="C:vesicle membrane"/>
    <property type="evidence" value="ECO:0000318"/>
    <property type="project" value="GO_Central"/>
</dbReference>
<comment type="domain">
    <text evidence="4">A pair of annexin repeats may form one binding site for calcium and phospholipid.</text>
</comment>
<protein>
    <recommendedName>
        <fullName evidence="4">Annexin</fullName>
    </recommendedName>
</protein>
<dbReference type="STRING" id="6669.E9GSS2"/>
<dbReference type="Proteomes" id="UP000000305">
    <property type="component" value="Unassembled WGS sequence"/>
</dbReference>
<dbReference type="PRINTS" id="PR00196">
    <property type="entry name" value="ANNEXIN"/>
</dbReference>
<dbReference type="Pfam" id="PF00191">
    <property type="entry name" value="Annexin"/>
    <property type="match status" value="3"/>
</dbReference>
<dbReference type="HOGENOM" id="CLU_025300_0_2_1"/>
<dbReference type="FunFam" id="1.10.220.10:FF:000005">
    <property type="entry name" value="Annexin"/>
    <property type="match status" value="1"/>
</dbReference>
<keyword evidence="5" id="KW-0732">Signal</keyword>
<evidence type="ECO:0000256" key="5">
    <source>
        <dbReference type="SAM" id="SignalP"/>
    </source>
</evidence>
<feature type="chain" id="PRO_5003237685" description="Annexin" evidence="5">
    <location>
        <begin position="19"/>
        <end position="332"/>
    </location>
</feature>
<reference evidence="6 7" key="1">
    <citation type="journal article" date="2011" name="Science">
        <title>The ecoresponsive genome of Daphnia pulex.</title>
        <authorList>
            <person name="Colbourne J.K."/>
            <person name="Pfrender M.E."/>
            <person name="Gilbert D."/>
            <person name="Thomas W.K."/>
            <person name="Tucker A."/>
            <person name="Oakley T.H."/>
            <person name="Tokishita S."/>
            <person name="Aerts A."/>
            <person name="Arnold G.J."/>
            <person name="Basu M.K."/>
            <person name="Bauer D.J."/>
            <person name="Caceres C.E."/>
            <person name="Carmel L."/>
            <person name="Casola C."/>
            <person name="Choi J.H."/>
            <person name="Detter J.C."/>
            <person name="Dong Q."/>
            <person name="Dusheyko S."/>
            <person name="Eads B.D."/>
            <person name="Frohlich T."/>
            <person name="Geiler-Samerotte K.A."/>
            <person name="Gerlach D."/>
            <person name="Hatcher P."/>
            <person name="Jogdeo S."/>
            <person name="Krijgsveld J."/>
            <person name="Kriventseva E.V."/>
            <person name="Kultz D."/>
            <person name="Laforsch C."/>
            <person name="Lindquist E."/>
            <person name="Lopez J."/>
            <person name="Manak J.R."/>
            <person name="Muller J."/>
            <person name="Pangilinan J."/>
            <person name="Patwardhan R.P."/>
            <person name="Pitluck S."/>
            <person name="Pritham E.J."/>
            <person name="Rechtsteiner A."/>
            <person name="Rho M."/>
            <person name="Rogozin I.B."/>
            <person name="Sakarya O."/>
            <person name="Salamov A."/>
            <person name="Schaack S."/>
            <person name="Shapiro H."/>
            <person name="Shiga Y."/>
            <person name="Skalitzky C."/>
            <person name="Smith Z."/>
            <person name="Souvorov A."/>
            <person name="Sung W."/>
            <person name="Tang Z."/>
            <person name="Tsuchiya D."/>
            <person name="Tu H."/>
            <person name="Vos H."/>
            <person name="Wang M."/>
            <person name="Wolf Y.I."/>
            <person name="Yamagata H."/>
            <person name="Yamada T."/>
            <person name="Ye Y."/>
            <person name="Shaw J.R."/>
            <person name="Andrews J."/>
            <person name="Crease T.J."/>
            <person name="Tang H."/>
            <person name="Lucas S.M."/>
            <person name="Robertson H.M."/>
            <person name="Bork P."/>
            <person name="Koonin E.V."/>
            <person name="Zdobnov E.M."/>
            <person name="Grigoriev I.V."/>
            <person name="Lynch M."/>
            <person name="Boore J.L."/>
        </authorList>
    </citation>
    <scope>NUCLEOTIDE SEQUENCE [LARGE SCALE GENOMIC DNA]</scope>
</reference>
<dbReference type="AlphaFoldDB" id="E9GSS2"/>
<dbReference type="SUPFAM" id="SSF47874">
    <property type="entry name" value="Annexin"/>
    <property type="match status" value="1"/>
</dbReference>
<dbReference type="OrthoDB" id="37886at2759"/>
<keyword evidence="2 4" id="KW-0677">Repeat</keyword>
<sequence>MRILLISFILSSAGIVFGQDLPTLVPVDPFDPNGDAARLFDAIDGWGTDEDKIVSVLCYRVASQRDAITTTYNSQHGSLADDLKSDLSGSFQTLAIMLTHSMVKFLSIELYETMARSGTDETSLTEIVMSRSNAELAEVRSFYVDFYGHSLVSDIESDTCCAYQQLIIQMAEGQRDESNVVNMTLVQEDVVALYEAGPAIEETDEVVYVNIFSLRNFVHLNEVAILYEATYETSLTTVVTTEFTGKEIANALVSILQYSRDKARYFSERFHASIAGVGTADRDLMRLTVSRCETDLGKIKSAYQTVYGESLSNAVSKDTSGSYRTALLALIG</sequence>
<dbReference type="GO" id="GO:0005634">
    <property type="term" value="C:nucleus"/>
    <property type="evidence" value="ECO:0000318"/>
    <property type="project" value="GO_Central"/>
</dbReference>
<evidence type="ECO:0000313" key="7">
    <source>
        <dbReference type="Proteomes" id="UP000000305"/>
    </source>
</evidence>
<dbReference type="GO" id="GO:0005737">
    <property type="term" value="C:cytoplasm"/>
    <property type="evidence" value="ECO:0000318"/>
    <property type="project" value="GO_Central"/>
</dbReference>
<dbReference type="InterPro" id="IPR018502">
    <property type="entry name" value="Annexin_repeat"/>
</dbReference>
<dbReference type="InterPro" id="IPR018252">
    <property type="entry name" value="Annexin_repeat_CS"/>
</dbReference>
<dbReference type="FunFam" id="1.10.220.10:FF:000001">
    <property type="entry name" value="Annexin"/>
    <property type="match status" value="1"/>
</dbReference>
<dbReference type="PANTHER" id="PTHR10502:SF102">
    <property type="entry name" value="ANNEXIN B11"/>
    <property type="match status" value="1"/>
</dbReference>
<evidence type="ECO:0000256" key="4">
    <source>
        <dbReference type="RuleBase" id="RU003540"/>
    </source>
</evidence>
<dbReference type="eggNOG" id="KOG0819">
    <property type="taxonomic scope" value="Eukaryota"/>
</dbReference>
<dbReference type="InterPro" id="IPR037104">
    <property type="entry name" value="Annexin_sf"/>
</dbReference>
<keyword evidence="4" id="KW-0111">Calcium/phospholipid-binding</keyword>
<dbReference type="OMA" id="HARAHHI"/>
<evidence type="ECO:0000256" key="2">
    <source>
        <dbReference type="ARBA" id="ARBA00022737"/>
    </source>
</evidence>